<dbReference type="HOGENOM" id="CLU_2257862_0_0_9"/>
<comment type="caution">
    <text evidence="1">The sequence shown here is derived from an EMBL/GenBank/DDBJ whole genome shotgun (WGS) entry which is preliminary data.</text>
</comment>
<evidence type="ECO:0000313" key="2">
    <source>
        <dbReference type="Proteomes" id="UP000005178"/>
    </source>
</evidence>
<dbReference type="RefSeq" id="WP_007049120.1">
    <property type="nucleotide sequence ID" value="NZ_DS560015.1"/>
</dbReference>
<reference evidence="1" key="2">
    <citation type="submission" date="2013-08" db="EMBL/GenBank/DDBJ databases">
        <title>Draft genome sequence of Anaerofustis stercorihominis (DSM 17244).</title>
        <authorList>
            <person name="Sudarsanam P."/>
            <person name="Ley R."/>
            <person name="Guruge J."/>
            <person name="Turnbaugh P.J."/>
            <person name="Mahowald M."/>
            <person name="Liep D."/>
            <person name="Gordon J."/>
        </authorList>
    </citation>
    <scope>NUCLEOTIDE SEQUENCE</scope>
    <source>
        <strain evidence="1">DSM 17244</strain>
    </source>
</reference>
<dbReference type="AlphaFoldDB" id="B1C7G9"/>
<name>B1C7G9_9FIRM</name>
<dbReference type="Proteomes" id="UP000005178">
    <property type="component" value="Unassembled WGS sequence"/>
</dbReference>
<gene>
    <name evidence="1" type="ORF">ANASTE_00671</name>
</gene>
<organism evidence="1 2">
    <name type="scientific">Anaerofustis stercorihominis DSM 17244</name>
    <dbReference type="NCBI Taxonomy" id="445971"/>
    <lineage>
        <taxon>Bacteria</taxon>
        <taxon>Bacillati</taxon>
        <taxon>Bacillota</taxon>
        <taxon>Clostridia</taxon>
        <taxon>Eubacteriales</taxon>
        <taxon>Eubacteriaceae</taxon>
        <taxon>Anaerofustis</taxon>
    </lineage>
</organism>
<reference evidence="1" key="1">
    <citation type="submission" date="2008-01" db="EMBL/GenBank/DDBJ databases">
        <authorList>
            <person name="Fulton L."/>
            <person name="Clifton S."/>
            <person name="Fulton B."/>
            <person name="Xu J."/>
            <person name="Minx P."/>
            <person name="Pepin K.H."/>
            <person name="Johnson M."/>
            <person name="Thiruvilangam P."/>
            <person name="Bhonagiri V."/>
            <person name="Nash W.E."/>
            <person name="Mardis E.R."/>
            <person name="Wilson R.K."/>
        </authorList>
    </citation>
    <scope>NUCLEOTIDE SEQUENCE [LARGE SCALE GENOMIC DNA]</scope>
    <source>
        <strain evidence="1">DSM 17244</strain>
    </source>
</reference>
<accession>B1C7G9</accession>
<dbReference type="EMBL" id="ABIL02000005">
    <property type="protein sequence ID" value="EDS72956.1"/>
    <property type="molecule type" value="Genomic_DNA"/>
</dbReference>
<sequence>MKNRILEEIYEKYINSDINQSRDGFEEINNERFIIIKKINDIVGDEVFRKIEQDIGDYAYFAEKECFIRGYKEAVNNLRQIIESIFLFVSISDENKFKNYKRKKKNLM</sequence>
<keyword evidence="2" id="KW-1185">Reference proteome</keyword>
<protein>
    <submittedName>
        <fullName evidence="1">Uncharacterized protein</fullName>
    </submittedName>
</protein>
<dbReference type="STRING" id="445971.ANASTE_00671"/>
<evidence type="ECO:0000313" key="1">
    <source>
        <dbReference type="EMBL" id="EDS72956.1"/>
    </source>
</evidence>
<proteinExistence type="predicted"/>
<dbReference type="GeneID" id="97999584"/>